<dbReference type="InterPro" id="IPR027446">
    <property type="entry name" value="VSG_C_dom_sf"/>
</dbReference>
<organism evidence="11">
    <name type="scientific">Trypanosoma brucei</name>
    <dbReference type="NCBI Taxonomy" id="5691"/>
    <lineage>
        <taxon>Eukaryota</taxon>
        <taxon>Discoba</taxon>
        <taxon>Euglenozoa</taxon>
        <taxon>Kinetoplastea</taxon>
        <taxon>Metakinetoplastina</taxon>
        <taxon>Trypanosomatida</taxon>
        <taxon>Trypanosomatidae</taxon>
        <taxon>Trypanosoma</taxon>
    </lineage>
</organism>
<keyword evidence="5" id="KW-0472">Membrane</keyword>
<dbReference type="GO" id="GO:0005886">
    <property type="term" value="C:plasma membrane"/>
    <property type="evidence" value="ECO:0007669"/>
    <property type="project" value="UniProtKB-SubCell"/>
</dbReference>
<dbReference type="VEuPathDB" id="TriTrypDB:Tb427_000230100"/>
<evidence type="ECO:0000256" key="4">
    <source>
        <dbReference type="ARBA" id="ARBA00022622"/>
    </source>
</evidence>
<name>A0A1J0R601_9TRYP</name>
<keyword evidence="4" id="KW-0336">GPI-anchor</keyword>
<keyword evidence="7" id="KW-0449">Lipoprotein</keyword>
<dbReference type="SUPFAM" id="SSF118251">
    <property type="entry name" value="Variant surface glycoprotein MITAT 1.2, VSG 221, C-terminal domain"/>
    <property type="match status" value="1"/>
</dbReference>
<dbReference type="AlphaFoldDB" id="A0A1J0R601"/>
<sequence>MQATASHILTAIYVLFLEATHTDAATDGMAFAKEDKARVCGLAEDLAKYPSLATTHLKNELSYATGVLETELKYQIYTTRHDTAKATAMIPILVALADKKQTHFGNFITKLTKATQAIADTSMLRGRLTETVEMLADLHQHSTAGAGCLSGDSSTTIRGSEAITACGATTLATTTRTTTPLTILLTTGYKGFTATAAGSTKVATGTAKCNLFDTTAAQGVLDDQQVAQKSPFASGYIKLANGAAGYTLEKLDALGPDGGTAPKAFKAAFLAHKAADEAGVHAGRTHQALTLAELTASAAARAAYKALVKGDQTPYSSAQDDSTIQQEIEQKYGPAPQFSANCWDPVNNDQVAKKSSATEAEGNEPLSNIKDIDKLRKILFYYATEKANRIADKLKSASELKECKKEKKIETDKTCEAKGIADCKEGCKVEGEGDKAKCIKDPNYKPPQAEGANQDGKTNTTGNNSFVSHKYLLFLHFWFYN</sequence>
<evidence type="ECO:0000256" key="7">
    <source>
        <dbReference type="ARBA" id="ARBA00023288"/>
    </source>
</evidence>
<feature type="signal peptide" evidence="9">
    <location>
        <begin position="1"/>
        <end position="24"/>
    </location>
</feature>
<dbReference type="Pfam" id="PF00913">
    <property type="entry name" value="Trypan_glycop"/>
    <property type="match status" value="1"/>
</dbReference>
<evidence type="ECO:0000256" key="8">
    <source>
        <dbReference type="SAM" id="MobiDB-lite"/>
    </source>
</evidence>
<comment type="function">
    <text evidence="1">VSG forms a coat on the surface of the parasite. The trypanosome evades the immune response of the host by expressing a series of antigenically distinct VSGs from an estimated 1000 VSG genes.</text>
</comment>
<reference evidence="11" key="1">
    <citation type="submission" date="2016-08" db="EMBL/GenBank/DDBJ databases">
        <title>VSG repertoire of Trypanosoma brucei EATRO 1125.</title>
        <authorList>
            <person name="Cross G.A."/>
        </authorList>
    </citation>
    <scope>NUCLEOTIDE SEQUENCE</scope>
    <source>
        <strain evidence="11">EATRO 1125</strain>
    </source>
</reference>
<dbReference type="Gene3D" id="1.10.470.10">
    <property type="entry name" value="Variant Surface Glycoprotein, subunit A, domain 2"/>
    <property type="match status" value="1"/>
</dbReference>
<keyword evidence="6" id="KW-0325">Glycoprotein</keyword>
<evidence type="ECO:0000256" key="6">
    <source>
        <dbReference type="ARBA" id="ARBA00023180"/>
    </source>
</evidence>
<feature type="domain" description="Trypanosome variant surface glycoprotein A-type N-terminal" evidence="10">
    <location>
        <begin position="17"/>
        <end position="382"/>
    </location>
</feature>
<dbReference type="EMBL" id="KX699308">
    <property type="protein sequence ID" value="APD73264.1"/>
    <property type="molecule type" value="Genomic_DNA"/>
</dbReference>
<dbReference type="GO" id="GO:0098552">
    <property type="term" value="C:side of membrane"/>
    <property type="evidence" value="ECO:0007669"/>
    <property type="project" value="UniProtKB-KW"/>
</dbReference>
<proteinExistence type="predicted"/>
<dbReference type="InterPro" id="IPR001812">
    <property type="entry name" value="Trypano_VSG_A_N_dom"/>
</dbReference>
<dbReference type="Gene3D" id="4.10.110.20">
    <property type="entry name" value="Variant surface glycoprotein MITAT 1.2, VSG 221, C-terminal domain"/>
    <property type="match status" value="1"/>
</dbReference>
<evidence type="ECO:0000256" key="5">
    <source>
        <dbReference type="ARBA" id="ARBA00023136"/>
    </source>
</evidence>
<dbReference type="GO" id="GO:0042783">
    <property type="term" value="P:symbiont-mediated evasion of host immune response"/>
    <property type="evidence" value="ECO:0007669"/>
    <property type="project" value="InterPro"/>
</dbReference>
<evidence type="ECO:0000256" key="1">
    <source>
        <dbReference type="ARBA" id="ARBA00002523"/>
    </source>
</evidence>
<feature type="region of interest" description="Disordered" evidence="8">
    <location>
        <begin position="438"/>
        <end position="460"/>
    </location>
</feature>
<feature type="chain" id="PRO_5012113854" evidence="9">
    <location>
        <begin position="25"/>
        <end position="481"/>
    </location>
</feature>
<comment type="subcellular location">
    <subcellularLocation>
        <location evidence="2">Cell membrane</location>
        <topology evidence="2">Lipid-anchor</topology>
        <topology evidence="2">GPI-anchor</topology>
    </subcellularLocation>
</comment>
<evidence type="ECO:0000256" key="3">
    <source>
        <dbReference type="ARBA" id="ARBA00022475"/>
    </source>
</evidence>
<keyword evidence="3" id="KW-1003">Cell membrane</keyword>
<dbReference type="Gene3D" id="3.90.150.10">
    <property type="entry name" value="Variant Surface Glycoprotein, subunit A domain 1"/>
    <property type="match status" value="1"/>
</dbReference>
<accession>A0A1J0R601</accession>
<evidence type="ECO:0000256" key="9">
    <source>
        <dbReference type="SAM" id="SignalP"/>
    </source>
</evidence>
<protein>
    <submittedName>
        <fullName evidence="11">Variant surface glycoprotein 1125.509</fullName>
    </submittedName>
</protein>
<evidence type="ECO:0000256" key="2">
    <source>
        <dbReference type="ARBA" id="ARBA00004609"/>
    </source>
</evidence>
<dbReference type="SUPFAM" id="SSF58087">
    <property type="entry name" value="Variant surface glycoprotein (N-terminal domain)"/>
    <property type="match status" value="1"/>
</dbReference>
<keyword evidence="9" id="KW-0732">Signal</keyword>
<evidence type="ECO:0000259" key="10">
    <source>
        <dbReference type="Pfam" id="PF00913"/>
    </source>
</evidence>
<evidence type="ECO:0000313" key="11">
    <source>
        <dbReference type="EMBL" id="APD73264.1"/>
    </source>
</evidence>